<reference evidence="2" key="1">
    <citation type="submission" date="2022-11" db="EMBL/GenBank/DDBJ databases">
        <title>Genome Sequence of Cubamyces cubensis.</title>
        <authorList>
            <person name="Buettner E."/>
        </authorList>
    </citation>
    <scope>NUCLEOTIDE SEQUENCE</scope>
    <source>
        <strain evidence="2">MPL-01</strain>
    </source>
</reference>
<dbReference type="EMBL" id="JAPEVG010000777">
    <property type="protein sequence ID" value="KAJ8455405.1"/>
    <property type="molecule type" value="Genomic_DNA"/>
</dbReference>
<proteinExistence type="predicted"/>
<feature type="domain" description="DUF6593" evidence="1">
    <location>
        <begin position="16"/>
        <end position="175"/>
    </location>
</feature>
<sequence length="209" mass="23006">MAGTAPIAAVLTLSPDNPCNTTLLNEDGKELYHVHTEHGSATTTFVKDADGQVLASLEWRDVLPDKVTLGQNSKGPMSIRDWLHTSLVPFYLKDDVDFKDDAGRKYKWRGNAPGRALELYSEEDRFRQPIAQFRRSRRDPASGTVAPAALVFTARALEIRDTAVISFLFLEKSRRTNETTSQNVGDVLSAPAMSAFTGSDYNVRDGGVS</sequence>
<evidence type="ECO:0000259" key="1">
    <source>
        <dbReference type="Pfam" id="PF20236"/>
    </source>
</evidence>
<protein>
    <recommendedName>
        <fullName evidence="1">DUF6593 domain-containing protein</fullName>
    </recommendedName>
</protein>
<accession>A0AAD7TFX2</accession>
<name>A0AAD7TFX2_9APHY</name>
<evidence type="ECO:0000313" key="2">
    <source>
        <dbReference type="EMBL" id="KAJ8455405.1"/>
    </source>
</evidence>
<dbReference type="Proteomes" id="UP001215151">
    <property type="component" value="Unassembled WGS sequence"/>
</dbReference>
<comment type="caution">
    <text evidence="2">The sequence shown here is derived from an EMBL/GenBank/DDBJ whole genome shotgun (WGS) entry which is preliminary data.</text>
</comment>
<dbReference type="InterPro" id="IPR046528">
    <property type="entry name" value="DUF6593"/>
</dbReference>
<organism evidence="2 3">
    <name type="scientific">Trametes cubensis</name>
    <dbReference type="NCBI Taxonomy" id="1111947"/>
    <lineage>
        <taxon>Eukaryota</taxon>
        <taxon>Fungi</taxon>
        <taxon>Dikarya</taxon>
        <taxon>Basidiomycota</taxon>
        <taxon>Agaricomycotina</taxon>
        <taxon>Agaricomycetes</taxon>
        <taxon>Polyporales</taxon>
        <taxon>Polyporaceae</taxon>
        <taxon>Trametes</taxon>
    </lineage>
</organism>
<dbReference type="Pfam" id="PF20236">
    <property type="entry name" value="DUF6593"/>
    <property type="match status" value="1"/>
</dbReference>
<evidence type="ECO:0000313" key="3">
    <source>
        <dbReference type="Proteomes" id="UP001215151"/>
    </source>
</evidence>
<gene>
    <name evidence="2" type="ORF">ONZ51_g12479</name>
</gene>
<keyword evidence="3" id="KW-1185">Reference proteome</keyword>
<dbReference type="AlphaFoldDB" id="A0AAD7TFX2"/>